<dbReference type="Pfam" id="PF01925">
    <property type="entry name" value="TauE"/>
    <property type="match status" value="1"/>
</dbReference>
<dbReference type="EMBL" id="JAPMKV010000003">
    <property type="protein sequence ID" value="MCX7444926.1"/>
    <property type="molecule type" value="Genomic_DNA"/>
</dbReference>
<dbReference type="InterPro" id="IPR051598">
    <property type="entry name" value="TSUP/Inactive_protease-like"/>
</dbReference>
<evidence type="ECO:0000256" key="4">
    <source>
        <dbReference type="ARBA" id="ARBA00022989"/>
    </source>
</evidence>
<feature type="transmembrane region" description="Helical" evidence="6">
    <location>
        <begin position="186"/>
        <end position="207"/>
    </location>
</feature>
<keyword evidence="3 6" id="KW-0812">Transmembrane</keyword>
<evidence type="ECO:0000256" key="6">
    <source>
        <dbReference type="RuleBase" id="RU363041"/>
    </source>
</evidence>
<dbReference type="PANTHER" id="PTHR43701">
    <property type="entry name" value="MEMBRANE TRANSPORTER PROTEIN MJ0441-RELATED"/>
    <property type="match status" value="1"/>
</dbReference>
<keyword evidence="8" id="KW-1185">Reference proteome</keyword>
<comment type="caution">
    <text evidence="7">The sequence shown here is derived from an EMBL/GenBank/DDBJ whole genome shotgun (WGS) entry which is preliminary data.</text>
</comment>
<feature type="transmembrane region" description="Helical" evidence="6">
    <location>
        <begin position="43"/>
        <end position="62"/>
    </location>
</feature>
<evidence type="ECO:0000313" key="8">
    <source>
        <dbReference type="Proteomes" id="UP001081709"/>
    </source>
</evidence>
<evidence type="ECO:0000313" key="7">
    <source>
        <dbReference type="EMBL" id="MCX7444926.1"/>
    </source>
</evidence>
<evidence type="ECO:0000256" key="1">
    <source>
        <dbReference type="ARBA" id="ARBA00004141"/>
    </source>
</evidence>
<name>A0ABT3WRW0_9CORY</name>
<gene>
    <name evidence="7" type="ORF">OS125_06655</name>
</gene>
<feature type="transmembrane region" description="Helical" evidence="6">
    <location>
        <begin position="99"/>
        <end position="116"/>
    </location>
</feature>
<comment type="similarity">
    <text evidence="2 6">Belongs to the 4-toluene sulfonate uptake permease (TSUP) (TC 2.A.102) family.</text>
</comment>
<evidence type="ECO:0000256" key="5">
    <source>
        <dbReference type="ARBA" id="ARBA00023136"/>
    </source>
</evidence>
<evidence type="ECO:0000256" key="2">
    <source>
        <dbReference type="ARBA" id="ARBA00009142"/>
    </source>
</evidence>
<feature type="transmembrane region" description="Helical" evidence="6">
    <location>
        <begin position="6"/>
        <end position="36"/>
    </location>
</feature>
<evidence type="ECO:0000256" key="3">
    <source>
        <dbReference type="ARBA" id="ARBA00022692"/>
    </source>
</evidence>
<dbReference type="RefSeq" id="WP_267186549.1">
    <property type="nucleotide sequence ID" value="NZ_JAPMKV010000003.1"/>
</dbReference>
<dbReference type="PANTHER" id="PTHR43701:SF2">
    <property type="entry name" value="MEMBRANE TRANSPORTER PROTEIN YJNA-RELATED"/>
    <property type="match status" value="1"/>
</dbReference>
<organism evidence="7 8">
    <name type="scientific">Corynebacterium pygosceleis</name>
    <dbReference type="NCBI Taxonomy" id="2800406"/>
    <lineage>
        <taxon>Bacteria</taxon>
        <taxon>Bacillati</taxon>
        <taxon>Actinomycetota</taxon>
        <taxon>Actinomycetes</taxon>
        <taxon>Mycobacteriales</taxon>
        <taxon>Corynebacteriaceae</taxon>
        <taxon>Corynebacterium</taxon>
    </lineage>
</organism>
<keyword evidence="6" id="KW-1003">Cell membrane</keyword>
<keyword evidence="5 6" id="KW-0472">Membrane</keyword>
<proteinExistence type="inferred from homology"/>
<feature type="transmembrane region" description="Helical" evidence="6">
    <location>
        <begin position="213"/>
        <end position="232"/>
    </location>
</feature>
<comment type="subcellular location">
    <subcellularLocation>
        <location evidence="6">Cell membrane</location>
        <topology evidence="6">Multi-pass membrane protein</topology>
    </subcellularLocation>
    <subcellularLocation>
        <location evidence="1">Membrane</location>
        <topology evidence="1">Multi-pass membrane protein</topology>
    </subcellularLocation>
</comment>
<dbReference type="Proteomes" id="UP001081709">
    <property type="component" value="Unassembled WGS sequence"/>
</dbReference>
<protein>
    <recommendedName>
        <fullName evidence="6">Probable membrane transporter protein</fullName>
    </recommendedName>
</protein>
<keyword evidence="4 6" id="KW-1133">Transmembrane helix</keyword>
<dbReference type="InterPro" id="IPR002781">
    <property type="entry name" value="TM_pro_TauE-like"/>
</dbReference>
<accession>A0ABT3WRW0</accession>
<feature type="transmembrane region" description="Helical" evidence="6">
    <location>
        <begin position="147"/>
        <end position="179"/>
    </location>
</feature>
<feature type="transmembrane region" description="Helical" evidence="6">
    <location>
        <begin position="244"/>
        <end position="265"/>
    </location>
</feature>
<sequence>MPDLIAAVGIGVLVGAVIGALGAGGGIISVPVLTYLLGQTEHAATNGSLVIVAVTALLTLPGKARTGHVRWRDGVVFASMSCLGAVGGRLVNERIDGRLLFLLFSVLLLGVAAMMARDANRQRRKEKAGGDGGAGVVPEPSGPRAPVLIAGAAVLTGLLTGLFGVGGGFAVVPVLILFMRFTVREAAATSLLVMVIAAGVSILTGAVRGTFEVDWPVVLLFTAGSALGGMLGGPLSERARPSTLTLLFSLLLFCMGAATLGHTLVAS</sequence>
<reference evidence="7" key="1">
    <citation type="submission" date="2022-11" db="EMBL/GenBank/DDBJ databases">
        <title>Corynebacterium sp. isolated from Penguins.</title>
        <authorList>
            <person name="Sedlar K."/>
            <person name="Svec P."/>
        </authorList>
    </citation>
    <scope>NUCLEOTIDE SEQUENCE</scope>
    <source>
        <strain evidence="7">P7003</strain>
    </source>
</reference>